<dbReference type="GO" id="GO:0003729">
    <property type="term" value="F:mRNA binding"/>
    <property type="evidence" value="ECO:0007669"/>
    <property type="project" value="TreeGrafter"/>
</dbReference>
<evidence type="ECO:0000313" key="5">
    <source>
        <dbReference type="EMBL" id="RVX69223.1"/>
    </source>
</evidence>
<feature type="compositionally biased region" description="Acidic residues" evidence="3">
    <location>
        <begin position="379"/>
        <end position="390"/>
    </location>
</feature>
<name>A0A438N0Y9_EXOME</name>
<feature type="compositionally biased region" description="Basic and acidic residues" evidence="3">
    <location>
        <begin position="307"/>
        <end position="325"/>
    </location>
</feature>
<feature type="compositionally biased region" description="Basic and acidic residues" evidence="3">
    <location>
        <begin position="391"/>
        <end position="405"/>
    </location>
</feature>
<accession>A0A438N0Y9</accession>
<organism evidence="5 6">
    <name type="scientific">Exophiala mesophila</name>
    <name type="common">Black yeast-like fungus</name>
    <dbReference type="NCBI Taxonomy" id="212818"/>
    <lineage>
        <taxon>Eukaryota</taxon>
        <taxon>Fungi</taxon>
        <taxon>Dikarya</taxon>
        <taxon>Ascomycota</taxon>
        <taxon>Pezizomycotina</taxon>
        <taxon>Eurotiomycetes</taxon>
        <taxon>Chaetothyriomycetidae</taxon>
        <taxon>Chaetothyriales</taxon>
        <taxon>Herpotrichiellaceae</taxon>
        <taxon>Exophiala</taxon>
    </lineage>
</organism>
<dbReference type="PANTHER" id="PTHR23003:SF60">
    <property type="entry name" value="RNA BINDING PROTEIN (AFU_ORTHOLOGUE AFUA_1G02950)"/>
    <property type="match status" value="1"/>
</dbReference>
<reference evidence="5 6" key="1">
    <citation type="submission" date="2017-03" db="EMBL/GenBank/DDBJ databases">
        <title>Genomes of endolithic fungi from Antarctica.</title>
        <authorList>
            <person name="Coleine C."/>
            <person name="Masonjones S."/>
            <person name="Stajich J.E."/>
        </authorList>
    </citation>
    <scope>NUCLEOTIDE SEQUENCE [LARGE SCALE GENOMIC DNA]</scope>
    <source>
        <strain evidence="5 6">CCFEE 6314</strain>
    </source>
</reference>
<protein>
    <recommendedName>
        <fullName evidence="4">RRM domain-containing protein</fullName>
    </recommendedName>
</protein>
<dbReference type="PROSITE" id="PS50102">
    <property type="entry name" value="RRM"/>
    <property type="match status" value="1"/>
</dbReference>
<sequence length="490" mass="53724">MPHERRHAREPSKDEQQYIILVKDIPRACRWQELKDMTRLLGGEQSLKAEVFQTRDGPQVGHCTIKGKVAAQQVFDNFCQRGWNGLSVEVSLAVLEKPDTLKPVIPMTRTLGLVQRAQSKVIQEHVPSASGHGCFVKPLLPTTPPQPLAPMYHHHYTTAGATLPPNSGMVGHQMCAAHVHGYVNPGSSTAAYNGAACNMDHMHAYSPVTSRPRGKSGHPSTASQRIGNDNSLIFISGLPYSQSEHELSHILRRFGSLKYLELPPDTRSHGKCKGIAKAMYANPSQAIAATRNLDGMHFGGRKISVRLAKDDPNTNTADHSRRESTRTGVSGKDSKTGTPVLSSHDQSSSARDSKANSGPLVVNGATGSTGSRSSRDDACESDNSTEDSDDESKSEQSERDRRGEPDPILILYREARLAQNLSMLFVYLKSCTNMPVHLSESSRKTARSRQAFMKMHLFAPVEPQSWLTGLLRATFVAPETKIYISIVALF</sequence>
<dbReference type="EMBL" id="NAJM01000031">
    <property type="protein sequence ID" value="RVX69223.1"/>
    <property type="molecule type" value="Genomic_DNA"/>
</dbReference>
<comment type="caution">
    <text evidence="5">The sequence shown here is derived from an EMBL/GenBank/DDBJ whole genome shotgun (WGS) entry which is preliminary data.</text>
</comment>
<dbReference type="InterPro" id="IPR000504">
    <property type="entry name" value="RRM_dom"/>
</dbReference>
<proteinExistence type="predicted"/>
<dbReference type="Proteomes" id="UP000288859">
    <property type="component" value="Unassembled WGS sequence"/>
</dbReference>
<evidence type="ECO:0000256" key="3">
    <source>
        <dbReference type="SAM" id="MobiDB-lite"/>
    </source>
</evidence>
<evidence type="ECO:0000256" key="2">
    <source>
        <dbReference type="PROSITE-ProRule" id="PRU00176"/>
    </source>
</evidence>
<dbReference type="GO" id="GO:0005634">
    <property type="term" value="C:nucleus"/>
    <property type="evidence" value="ECO:0007669"/>
    <property type="project" value="TreeGrafter"/>
</dbReference>
<dbReference type="SUPFAM" id="SSF54928">
    <property type="entry name" value="RNA-binding domain, RBD"/>
    <property type="match status" value="1"/>
</dbReference>
<dbReference type="AlphaFoldDB" id="A0A438N0Y9"/>
<gene>
    <name evidence="5" type="ORF">B0A52_07199</name>
</gene>
<feature type="domain" description="RRM" evidence="4">
    <location>
        <begin position="231"/>
        <end position="310"/>
    </location>
</feature>
<evidence type="ECO:0000256" key="1">
    <source>
        <dbReference type="ARBA" id="ARBA00022884"/>
    </source>
</evidence>
<dbReference type="Pfam" id="PF00076">
    <property type="entry name" value="RRM_1"/>
    <property type="match status" value="1"/>
</dbReference>
<evidence type="ECO:0000259" key="4">
    <source>
        <dbReference type="PROSITE" id="PS50102"/>
    </source>
</evidence>
<dbReference type="Gene3D" id="3.30.70.330">
    <property type="match status" value="1"/>
</dbReference>
<dbReference type="GO" id="GO:0005737">
    <property type="term" value="C:cytoplasm"/>
    <property type="evidence" value="ECO:0007669"/>
    <property type="project" value="TreeGrafter"/>
</dbReference>
<dbReference type="GO" id="GO:1990904">
    <property type="term" value="C:ribonucleoprotein complex"/>
    <property type="evidence" value="ECO:0007669"/>
    <property type="project" value="TreeGrafter"/>
</dbReference>
<dbReference type="InterPro" id="IPR035979">
    <property type="entry name" value="RBD_domain_sf"/>
</dbReference>
<dbReference type="OrthoDB" id="1049195at2759"/>
<evidence type="ECO:0000313" key="6">
    <source>
        <dbReference type="Proteomes" id="UP000288859"/>
    </source>
</evidence>
<dbReference type="VEuPathDB" id="FungiDB:PV10_03245"/>
<keyword evidence="1 2" id="KW-0694">RNA-binding</keyword>
<dbReference type="PANTHER" id="PTHR23003">
    <property type="entry name" value="RNA RECOGNITION MOTIF RRM DOMAIN CONTAINING PROTEIN"/>
    <property type="match status" value="1"/>
</dbReference>
<feature type="region of interest" description="Disordered" evidence="3">
    <location>
        <begin position="305"/>
        <end position="405"/>
    </location>
</feature>
<dbReference type="SMART" id="SM00360">
    <property type="entry name" value="RRM"/>
    <property type="match status" value="1"/>
</dbReference>
<dbReference type="InterPro" id="IPR050374">
    <property type="entry name" value="RRT5_SRSF_SR"/>
</dbReference>
<dbReference type="InterPro" id="IPR012677">
    <property type="entry name" value="Nucleotide-bd_a/b_plait_sf"/>
</dbReference>